<reference evidence="1 2" key="1">
    <citation type="journal article" date="2019" name="Int. J. Syst. Evol. Microbiol.">
        <title>The Global Catalogue of Microorganisms (GCM) 10K type strain sequencing project: providing services to taxonomists for standard genome sequencing and annotation.</title>
        <authorList>
            <consortium name="The Broad Institute Genomics Platform"/>
            <consortium name="The Broad Institute Genome Sequencing Center for Infectious Disease"/>
            <person name="Wu L."/>
            <person name="Ma J."/>
        </authorList>
    </citation>
    <scope>NUCLEOTIDE SEQUENCE [LARGE SCALE GENOMIC DNA]</scope>
    <source>
        <strain evidence="1 2">JCM 15592</strain>
    </source>
</reference>
<name>A0ABN2LUZ6_9MICO</name>
<accession>A0ABN2LUZ6</accession>
<evidence type="ECO:0000313" key="2">
    <source>
        <dbReference type="Proteomes" id="UP001499938"/>
    </source>
</evidence>
<sequence length="44" mass="4131">MTLGLSGAVGLFKASPLPASVIVPGTDLAVQPEPTLAAPAGGSA</sequence>
<organism evidence="1 2">
    <name type="scientific">Nostocoides veronense</name>
    <dbReference type="NCBI Taxonomy" id="330836"/>
    <lineage>
        <taxon>Bacteria</taxon>
        <taxon>Bacillati</taxon>
        <taxon>Actinomycetota</taxon>
        <taxon>Actinomycetes</taxon>
        <taxon>Micrococcales</taxon>
        <taxon>Intrasporangiaceae</taxon>
        <taxon>Nostocoides</taxon>
    </lineage>
</organism>
<evidence type="ECO:0000313" key="1">
    <source>
        <dbReference type="EMBL" id="GAA1798058.1"/>
    </source>
</evidence>
<comment type="caution">
    <text evidence="1">The sequence shown here is derived from an EMBL/GenBank/DDBJ whole genome shotgun (WGS) entry which is preliminary data.</text>
</comment>
<gene>
    <name evidence="1" type="ORF">GCM10009811_22600</name>
</gene>
<dbReference type="RefSeq" id="WP_344085164.1">
    <property type="nucleotide sequence ID" value="NZ_BAAAPO010000037.1"/>
</dbReference>
<dbReference type="Proteomes" id="UP001499938">
    <property type="component" value="Unassembled WGS sequence"/>
</dbReference>
<proteinExistence type="predicted"/>
<protein>
    <submittedName>
        <fullName evidence="1">Uncharacterized protein</fullName>
    </submittedName>
</protein>
<dbReference type="EMBL" id="BAAAPO010000037">
    <property type="protein sequence ID" value="GAA1798058.1"/>
    <property type="molecule type" value="Genomic_DNA"/>
</dbReference>
<keyword evidence="2" id="KW-1185">Reference proteome</keyword>